<protein>
    <submittedName>
        <fullName evidence="1">Uncharacterized protein (TIGR02246 family)</fullName>
    </submittedName>
</protein>
<comment type="caution">
    <text evidence="1">The sequence shown here is derived from an EMBL/GenBank/DDBJ whole genome shotgun (WGS) entry which is preliminary data.</text>
</comment>
<proteinExistence type="predicted"/>
<dbReference type="NCBIfam" id="TIGR02246">
    <property type="entry name" value="SgcJ/EcaC family oxidoreductase"/>
    <property type="match status" value="1"/>
</dbReference>
<name>A0A840IJV6_9PSEU</name>
<dbReference type="EMBL" id="JACHMG010000001">
    <property type="protein sequence ID" value="MBB4682546.1"/>
    <property type="molecule type" value="Genomic_DNA"/>
</dbReference>
<dbReference type="SUPFAM" id="SSF54427">
    <property type="entry name" value="NTF2-like"/>
    <property type="match status" value="1"/>
</dbReference>
<reference evidence="1 2" key="1">
    <citation type="submission" date="2020-08" db="EMBL/GenBank/DDBJ databases">
        <title>Sequencing the genomes of 1000 actinobacteria strains.</title>
        <authorList>
            <person name="Klenk H.-P."/>
        </authorList>
    </citation>
    <scope>NUCLEOTIDE SEQUENCE [LARGE SCALE GENOMIC DNA]</scope>
    <source>
        <strain evidence="1 2">DSM 45859</strain>
    </source>
</reference>
<dbReference type="Proteomes" id="UP000581769">
    <property type="component" value="Unassembled WGS sequence"/>
</dbReference>
<sequence length="149" mass="15910">MSDREEVLAVLARITDAWNSGDGEAYAREFTADADYVTWFGMRFSGREAIGSSHRKLFEGPLRGSKLSGFGDADVRFPQPDVAIVVSGGGSSLSGTGPAAEGRLSTLTTVLVRGSRGWLVTAFQNTRVSDPRAAVLGETGDRRVPWATD</sequence>
<dbReference type="InterPro" id="IPR032710">
    <property type="entry name" value="NTF2-like_dom_sf"/>
</dbReference>
<dbReference type="AlphaFoldDB" id="A0A840IJV6"/>
<accession>A0A840IJV6</accession>
<evidence type="ECO:0000313" key="2">
    <source>
        <dbReference type="Proteomes" id="UP000581769"/>
    </source>
</evidence>
<evidence type="ECO:0000313" key="1">
    <source>
        <dbReference type="EMBL" id="MBB4682546.1"/>
    </source>
</evidence>
<organism evidence="1 2">
    <name type="scientific">Amycolatopsis jiangsuensis</name>
    <dbReference type="NCBI Taxonomy" id="1181879"/>
    <lineage>
        <taxon>Bacteria</taxon>
        <taxon>Bacillati</taxon>
        <taxon>Actinomycetota</taxon>
        <taxon>Actinomycetes</taxon>
        <taxon>Pseudonocardiales</taxon>
        <taxon>Pseudonocardiaceae</taxon>
        <taxon>Amycolatopsis</taxon>
    </lineage>
</organism>
<keyword evidence="2" id="KW-1185">Reference proteome</keyword>
<dbReference type="Gene3D" id="3.10.450.50">
    <property type="match status" value="1"/>
</dbReference>
<dbReference type="RefSeq" id="WP_184776698.1">
    <property type="nucleotide sequence ID" value="NZ_JACHMG010000001.1"/>
</dbReference>
<gene>
    <name evidence="1" type="ORF">BJY18_000031</name>
</gene>
<dbReference type="InterPro" id="IPR011944">
    <property type="entry name" value="Steroid_delta5-4_isomerase"/>
</dbReference>